<dbReference type="Gene3D" id="1.10.10.10">
    <property type="entry name" value="Winged helix-like DNA-binding domain superfamily/Winged helix DNA-binding domain"/>
    <property type="match status" value="1"/>
</dbReference>
<name>A0A2G1VSD4_9FLAO</name>
<dbReference type="EMBL" id="NQXA01000007">
    <property type="protein sequence ID" value="PHQ29369.1"/>
    <property type="molecule type" value="Genomic_DNA"/>
</dbReference>
<feature type="signal peptide" evidence="3">
    <location>
        <begin position="1"/>
        <end position="19"/>
    </location>
</feature>
<evidence type="ECO:0000256" key="3">
    <source>
        <dbReference type="SAM" id="SignalP"/>
    </source>
</evidence>
<evidence type="ECO:0000313" key="6">
    <source>
        <dbReference type="Proteomes" id="UP000229433"/>
    </source>
</evidence>
<dbReference type="SMART" id="SM00421">
    <property type="entry name" value="HTH_LUXR"/>
    <property type="match status" value="1"/>
</dbReference>
<dbReference type="RefSeq" id="WP_099646220.1">
    <property type="nucleotide sequence ID" value="NZ_KZ319290.1"/>
</dbReference>
<dbReference type="InterPro" id="IPR016032">
    <property type="entry name" value="Sig_transdc_resp-reg_C-effctor"/>
</dbReference>
<gene>
    <name evidence="5" type="ORF">CJ305_10530</name>
</gene>
<dbReference type="InterPro" id="IPR013783">
    <property type="entry name" value="Ig-like_fold"/>
</dbReference>
<sequence length="932" mass="107686">MKFLHFICCFILFLPPVIGQELPPVQNFSPEEYAAENQNWAITQGANDFIYVANNSGLLEYDGARWRIYDSPNKTIIRAVETSGDRIYTGAYMEFGYWEPDQKGLLEYHSLSRKEELQLVEDEQFWNIFTIDNLVLFQSLNRIYSYDTQNQSLDIFAPEGNITKAFRIDKSVYFQLEGQGLFQLQEGKAVLISEAEFLKNDVLVGFFKEESRFVLITARSGFFSLKNDEVINIPVPQNVQEVVIYSCQKLRDGSLMLGTISSGLMHLDQNFTFDYVLNQQRGISNNTVLCIKEDRDANVWLGLDNGISVINSSTAFKVFRDNAGKLGSVYTAARMGDYLYLGTNQGLFYRTIQDKANNYQLISGTKGQVWSLNKLGDDLFCGHHEGTFLVDKASVRQIAKTPGTWQIQWLDKAQGLAIQGNYSGLYVLQNTANGWELRNKITGFDISSRYFGLGPNQTIYVSHEYKGVFKVSVNENFTQVRNYKLIPELPPAEKAGITSYKNRLFYVSNAGVYELNEQTETFQMDILLTKSFFETGSYTTGKLTYDPENDRLWAFNSQEISYLKPGILADEFEINRFALPAKARRDIPGFENITPVGTNVYLLGNSTGYTLFDLNEAREEAFTIRLRSIENGTRDGKLQYINQNLEETFANEQSNFRFMFSVPQYDKFRAVVYQYRLKGYYEEWSAWSPEAQVSYENLPYGDYVFEVRARIGEAYSENTLSYPFRIKRPWYLSILAIASYVVLGLLLLTGIQMYNRRHYQKQKQRLIEINNRKIELANSEKQREIIRLENEKLQQDVDSKSRELAASTMNLVKKNELLNTIKKELEQAEQKNTKSVIKIIDNNLDPKKDWEFFKEAFNNADKDFLKKIKRLHPKLTPNDLKLCAYLRLNLTSKEIAPLLNISVRSVEIKRYRLRKKMDLEREDGLVEYILSI</sequence>
<feature type="transmembrane region" description="Helical" evidence="2">
    <location>
        <begin position="730"/>
        <end position="754"/>
    </location>
</feature>
<dbReference type="Gene3D" id="2.60.40.10">
    <property type="entry name" value="Immunoglobulins"/>
    <property type="match status" value="1"/>
</dbReference>
<proteinExistence type="predicted"/>
<dbReference type="Gene3D" id="2.130.10.10">
    <property type="entry name" value="YVTN repeat-like/Quinoprotein amine dehydrogenase"/>
    <property type="match status" value="2"/>
</dbReference>
<keyword evidence="2" id="KW-0812">Transmembrane</keyword>
<dbReference type="AlphaFoldDB" id="A0A2G1VSD4"/>
<reference evidence="5 6" key="1">
    <citation type="submission" date="2017-08" db="EMBL/GenBank/DDBJ databases">
        <title>The whole genome shortgun sequences of strain Leeuwenhoekiella nanhaiensis G18 from the South China Sea.</title>
        <authorList>
            <person name="Liu Q."/>
        </authorList>
    </citation>
    <scope>NUCLEOTIDE SEQUENCE [LARGE SCALE GENOMIC DNA]</scope>
    <source>
        <strain evidence="5 6">G18</strain>
    </source>
</reference>
<keyword evidence="1" id="KW-0175">Coiled coil</keyword>
<dbReference type="Pfam" id="PF07495">
    <property type="entry name" value="Y_Y_Y"/>
    <property type="match status" value="1"/>
</dbReference>
<dbReference type="InterPro" id="IPR036388">
    <property type="entry name" value="WH-like_DNA-bd_sf"/>
</dbReference>
<organism evidence="5 6">
    <name type="scientific">Leeuwenhoekiella nanhaiensis</name>
    <dbReference type="NCBI Taxonomy" id="1655491"/>
    <lineage>
        <taxon>Bacteria</taxon>
        <taxon>Pseudomonadati</taxon>
        <taxon>Bacteroidota</taxon>
        <taxon>Flavobacteriia</taxon>
        <taxon>Flavobacteriales</taxon>
        <taxon>Flavobacteriaceae</taxon>
        <taxon>Leeuwenhoekiella</taxon>
    </lineage>
</organism>
<keyword evidence="2" id="KW-0472">Membrane</keyword>
<feature type="coiled-coil region" evidence="1">
    <location>
        <begin position="771"/>
        <end position="838"/>
    </location>
</feature>
<dbReference type="OrthoDB" id="1090267at2"/>
<dbReference type="GO" id="GO:0003677">
    <property type="term" value="F:DNA binding"/>
    <property type="evidence" value="ECO:0007669"/>
    <property type="project" value="InterPro"/>
</dbReference>
<evidence type="ECO:0000256" key="1">
    <source>
        <dbReference type="SAM" id="Coils"/>
    </source>
</evidence>
<comment type="caution">
    <text evidence="5">The sequence shown here is derived from an EMBL/GenBank/DDBJ whole genome shotgun (WGS) entry which is preliminary data.</text>
</comment>
<keyword evidence="3" id="KW-0732">Signal</keyword>
<feature type="chain" id="PRO_5013928285" description="HTH luxR-type domain-containing protein" evidence="3">
    <location>
        <begin position="20"/>
        <end position="932"/>
    </location>
</feature>
<dbReference type="InterPro" id="IPR000792">
    <property type="entry name" value="Tscrpt_reg_LuxR_C"/>
</dbReference>
<evidence type="ECO:0000259" key="4">
    <source>
        <dbReference type="SMART" id="SM00421"/>
    </source>
</evidence>
<dbReference type="GO" id="GO:0006355">
    <property type="term" value="P:regulation of DNA-templated transcription"/>
    <property type="evidence" value="ECO:0007669"/>
    <property type="project" value="InterPro"/>
</dbReference>
<evidence type="ECO:0000313" key="5">
    <source>
        <dbReference type="EMBL" id="PHQ29369.1"/>
    </source>
</evidence>
<dbReference type="InterPro" id="IPR011123">
    <property type="entry name" value="Y_Y_Y"/>
</dbReference>
<keyword evidence="6" id="KW-1185">Reference proteome</keyword>
<evidence type="ECO:0000256" key="2">
    <source>
        <dbReference type="SAM" id="Phobius"/>
    </source>
</evidence>
<protein>
    <recommendedName>
        <fullName evidence="4">HTH luxR-type domain-containing protein</fullName>
    </recommendedName>
</protein>
<accession>A0A2G1VSD4</accession>
<dbReference type="InterPro" id="IPR015943">
    <property type="entry name" value="WD40/YVTN_repeat-like_dom_sf"/>
</dbReference>
<dbReference type="SUPFAM" id="SSF46894">
    <property type="entry name" value="C-terminal effector domain of the bipartite response regulators"/>
    <property type="match status" value="1"/>
</dbReference>
<keyword evidence="2" id="KW-1133">Transmembrane helix</keyword>
<dbReference type="Proteomes" id="UP000229433">
    <property type="component" value="Unassembled WGS sequence"/>
</dbReference>
<feature type="domain" description="HTH luxR-type" evidence="4">
    <location>
        <begin position="872"/>
        <end position="929"/>
    </location>
</feature>